<sequence length="399" mass="43422">MTTVRLHPLHMRAEQRGDEREWVVGRVETGEFIAVPPVAADVIMLLRDGLSIDEAHRRIRREQDRDVNVAEFVDSLTELGFVEAVDGVPVPGHEPAPPTFPRLRARHVRWLVSTPFLIAVAALTAAAVVALSTRQELVPSYGDLLWTTRTTPVLLGGIVVAWILIGLHEVGHLATARAFGVNGKISFSTQLQFLVAQTDVSGIWGAPRRARMIVYLSGMGVNVAAASTAILVRVFATPGSLTDRIAALVVITSLLSLPGQLLMFMRTDLYFVLQDLTGCRNLYADGAAYVRRKLRLSGDDPMPRLPAHERTAVRAYAVALAVGTVLCLGVFAVVSLPFVVAVIGRLAGSLTGDGGAAGLLDALVTFSVSAAYWTLWGRAWWRRHGDRVRRVRRRAPHTA</sequence>
<name>A0ABS2A9L0_9ACTN</name>
<gene>
    <name evidence="2" type="ORF">JIG36_13220</name>
</gene>
<reference evidence="2 3" key="1">
    <citation type="submission" date="2021-01" db="EMBL/GenBank/DDBJ databases">
        <title>Actinoplanes sp. nov. LDG1-06 isolated from lichen.</title>
        <authorList>
            <person name="Saeng-In P."/>
            <person name="Phongsopitanun W."/>
            <person name="Kanchanasin P."/>
            <person name="Yuki M."/>
            <person name="Kudo T."/>
            <person name="Ohkuma M."/>
            <person name="Tanasupawat S."/>
        </authorList>
    </citation>
    <scope>NUCLEOTIDE SEQUENCE [LARGE SCALE GENOMIC DNA]</scope>
    <source>
        <strain evidence="2 3">LDG1-06</strain>
    </source>
</reference>
<evidence type="ECO:0000256" key="1">
    <source>
        <dbReference type="SAM" id="Phobius"/>
    </source>
</evidence>
<evidence type="ECO:0000313" key="2">
    <source>
        <dbReference type="EMBL" id="MBM2616518.1"/>
    </source>
</evidence>
<protein>
    <submittedName>
        <fullName evidence="2">Uncharacterized protein</fullName>
    </submittedName>
</protein>
<dbReference type="Proteomes" id="UP000632138">
    <property type="component" value="Unassembled WGS sequence"/>
</dbReference>
<proteinExistence type="predicted"/>
<feature type="transmembrane region" description="Helical" evidence="1">
    <location>
        <begin position="315"/>
        <end position="343"/>
    </location>
</feature>
<feature type="transmembrane region" description="Helical" evidence="1">
    <location>
        <begin position="245"/>
        <end position="264"/>
    </location>
</feature>
<organism evidence="2 3">
    <name type="scientific">Paractinoplanes ovalisporus</name>
    <dbReference type="NCBI Taxonomy" id="2810368"/>
    <lineage>
        <taxon>Bacteria</taxon>
        <taxon>Bacillati</taxon>
        <taxon>Actinomycetota</taxon>
        <taxon>Actinomycetes</taxon>
        <taxon>Micromonosporales</taxon>
        <taxon>Micromonosporaceae</taxon>
        <taxon>Paractinoplanes</taxon>
    </lineage>
</organism>
<dbReference type="EMBL" id="JAENHP010000003">
    <property type="protein sequence ID" value="MBM2616518.1"/>
    <property type="molecule type" value="Genomic_DNA"/>
</dbReference>
<feature type="transmembrane region" description="Helical" evidence="1">
    <location>
        <begin position="213"/>
        <end position="233"/>
    </location>
</feature>
<dbReference type="RefSeq" id="WP_203376401.1">
    <property type="nucleotide sequence ID" value="NZ_JAENHP010000003.1"/>
</dbReference>
<feature type="transmembrane region" description="Helical" evidence="1">
    <location>
        <begin position="355"/>
        <end position="375"/>
    </location>
</feature>
<feature type="transmembrane region" description="Helical" evidence="1">
    <location>
        <begin position="151"/>
        <end position="167"/>
    </location>
</feature>
<keyword evidence="1" id="KW-0472">Membrane</keyword>
<keyword evidence="3" id="KW-1185">Reference proteome</keyword>
<accession>A0ABS2A9L0</accession>
<evidence type="ECO:0000313" key="3">
    <source>
        <dbReference type="Proteomes" id="UP000632138"/>
    </source>
</evidence>
<comment type="caution">
    <text evidence="2">The sequence shown here is derived from an EMBL/GenBank/DDBJ whole genome shotgun (WGS) entry which is preliminary data.</text>
</comment>
<keyword evidence="1" id="KW-1133">Transmembrane helix</keyword>
<feature type="transmembrane region" description="Helical" evidence="1">
    <location>
        <begin position="110"/>
        <end position="131"/>
    </location>
</feature>
<keyword evidence="1" id="KW-0812">Transmembrane</keyword>